<evidence type="ECO:0000256" key="4">
    <source>
        <dbReference type="ARBA" id="ARBA00022692"/>
    </source>
</evidence>
<keyword evidence="9 10" id="KW-0275">Fatty acid biosynthesis</keyword>
<dbReference type="InterPro" id="IPR002076">
    <property type="entry name" value="ELO_fam"/>
</dbReference>
<comment type="caution">
    <text evidence="12">The sequence shown here is derived from an EMBL/GenBank/DDBJ whole genome shotgun (WGS) entry which is preliminary data.</text>
</comment>
<evidence type="ECO:0000256" key="8">
    <source>
        <dbReference type="ARBA" id="ARBA00023136"/>
    </source>
</evidence>
<evidence type="ECO:0000256" key="6">
    <source>
        <dbReference type="ARBA" id="ARBA00022989"/>
    </source>
</evidence>
<keyword evidence="7 10" id="KW-0443">Lipid metabolism</keyword>
<dbReference type="Pfam" id="PF01151">
    <property type="entry name" value="ELO"/>
    <property type="match status" value="1"/>
</dbReference>
<gene>
    <name evidence="12" type="ORF">HPB52_014574</name>
</gene>
<dbReference type="PANTHER" id="PTHR11157">
    <property type="entry name" value="FATTY ACID ACYL TRANSFERASE-RELATED"/>
    <property type="match status" value="1"/>
</dbReference>
<evidence type="ECO:0000256" key="7">
    <source>
        <dbReference type="ARBA" id="ARBA00023098"/>
    </source>
</evidence>
<comment type="similarity">
    <text evidence="10">Belongs to the ELO family.</text>
</comment>
<reference evidence="12" key="1">
    <citation type="journal article" date="2020" name="Cell">
        <title>Large-Scale Comparative Analyses of Tick Genomes Elucidate Their Genetic Diversity and Vector Capacities.</title>
        <authorList>
            <consortium name="Tick Genome and Microbiome Consortium (TIGMIC)"/>
            <person name="Jia N."/>
            <person name="Wang J."/>
            <person name="Shi W."/>
            <person name="Du L."/>
            <person name="Sun Y."/>
            <person name="Zhan W."/>
            <person name="Jiang J.F."/>
            <person name="Wang Q."/>
            <person name="Zhang B."/>
            <person name="Ji P."/>
            <person name="Bell-Sakyi L."/>
            <person name="Cui X.M."/>
            <person name="Yuan T.T."/>
            <person name="Jiang B.G."/>
            <person name="Yang W.F."/>
            <person name="Lam T.T."/>
            <person name="Chang Q.C."/>
            <person name="Ding S.J."/>
            <person name="Wang X.J."/>
            <person name="Zhu J.G."/>
            <person name="Ruan X.D."/>
            <person name="Zhao L."/>
            <person name="Wei J.T."/>
            <person name="Ye R.Z."/>
            <person name="Que T.C."/>
            <person name="Du C.H."/>
            <person name="Zhou Y.H."/>
            <person name="Cheng J.X."/>
            <person name="Dai P.F."/>
            <person name="Guo W.B."/>
            <person name="Han X.H."/>
            <person name="Huang E.J."/>
            <person name="Li L.F."/>
            <person name="Wei W."/>
            <person name="Gao Y.C."/>
            <person name="Liu J.Z."/>
            <person name="Shao H.Z."/>
            <person name="Wang X."/>
            <person name="Wang C.C."/>
            <person name="Yang T.C."/>
            <person name="Huo Q.B."/>
            <person name="Li W."/>
            <person name="Chen H.Y."/>
            <person name="Chen S.E."/>
            <person name="Zhou L.G."/>
            <person name="Ni X.B."/>
            <person name="Tian J.H."/>
            <person name="Sheng Y."/>
            <person name="Liu T."/>
            <person name="Pan Y.S."/>
            <person name="Xia L.Y."/>
            <person name="Li J."/>
            <person name="Zhao F."/>
            <person name="Cao W.C."/>
        </authorList>
    </citation>
    <scope>NUCLEOTIDE SEQUENCE</scope>
    <source>
        <strain evidence="12">Rsan-2018</strain>
    </source>
</reference>
<dbReference type="GO" id="GO:0005789">
    <property type="term" value="C:endoplasmic reticulum membrane"/>
    <property type="evidence" value="ECO:0007669"/>
    <property type="project" value="TreeGrafter"/>
</dbReference>
<keyword evidence="8 10" id="KW-0472">Membrane</keyword>
<dbReference type="GO" id="GO:0019367">
    <property type="term" value="P:fatty acid elongation, saturated fatty acid"/>
    <property type="evidence" value="ECO:0007669"/>
    <property type="project" value="TreeGrafter"/>
</dbReference>
<comment type="catalytic activity">
    <reaction evidence="10">
        <text>a very-long-chain acyl-CoA + malonyl-CoA + H(+) = a very-long-chain 3-oxoacyl-CoA + CO2 + CoA</text>
        <dbReference type="Rhea" id="RHEA:32727"/>
        <dbReference type="ChEBI" id="CHEBI:15378"/>
        <dbReference type="ChEBI" id="CHEBI:16526"/>
        <dbReference type="ChEBI" id="CHEBI:57287"/>
        <dbReference type="ChEBI" id="CHEBI:57384"/>
        <dbReference type="ChEBI" id="CHEBI:90725"/>
        <dbReference type="ChEBI" id="CHEBI:90736"/>
        <dbReference type="EC" id="2.3.1.199"/>
    </reaction>
</comment>
<keyword evidence="13" id="KW-1185">Reference proteome</keyword>
<feature type="transmembrane region" description="Helical" evidence="10">
    <location>
        <begin position="70"/>
        <end position="88"/>
    </location>
</feature>
<feature type="transmembrane region" description="Helical" evidence="10">
    <location>
        <begin position="330"/>
        <end position="350"/>
    </location>
</feature>
<dbReference type="GO" id="GO:0009922">
    <property type="term" value="F:fatty acid elongase activity"/>
    <property type="evidence" value="ECO:0007669"/>
    <property type="project" value="UniProtKB-EC"/>
</dbReference>
<organism evidence="12 13">
    <name type="scientific">Rhipicephalus sanguineus</name>
    <name type="common">Brown dog tick</name>
    <name type="synonym">Ixodes sanguineus</name>
    <dbReference type="NCBI Taxonomy" id="34632"/>
    <lineage>
        <taxon>Eukaryota</taxon>
        <taxon>Metazoa</taxon>
        <taxon>Ecdysozoa</taxon>
        <taxon>Arthropoda</taxon>
        <taxon>Chelicerata</taxon>
        <taxon>Arachnida</taxon>
        <taxon>Acari</taxon>
        <taxon>Parasitiformes</taxon>
        <taxon>Ixodida</taxon>
        <taxon>Ixodoidea</taxon>
        <taxon>Ixodidae</taxon>
        <taxon>Rhipicephalinae</taxon>
        <taxon>Rhipicephalus</taxon>
        <taxon>Rhipicephalus</taxon>
    </lineage>
</organism>
<keyword evidence="2 10" id="KW-0444">Lipid biosynthesis</keyword>
<reference evidence="12" key="2">
    <citation type="submission" date="2021-09" db="EMBL/GenBank/DDBJ databases">
        <authorList>
            <person name="Jia N."/>
            <person name="Wang J."/>
            <person name="Shi W."/>
            <person name="Du L."/>
            <person name="Sun Y."/>
            <person name="Zhan W."/>
            <person name="Jiang J."/>
            <person name="Wang Q."/>
            <person name="Zhang B."/>
            <person name="Ji P."/>
            <person name="Sakyi L.B."/>
            <person name="Cui X."/>
            <person name="Yuan T."/>
            <person name="Jiang B."/>
            <person name="Yang W."/>
            <person name="Lam T.T.-Y."/>
            <person name="Chang Q."/>
            <person name="Ding S."/>
            <person name="Wang X."/>
            <person name="Zhu J."/>
            <person name="Ruan X."/>
            <person name="Zhao L."/>
            <person name="Wei J."/>
            <person name="Que T."/>
            <person name="Du C."/>
            <person name="Cheng J."/>
            <person name="Dai P."/>
            <person name="Han X."/>
            <person name="Huang E."/>
            <person name="Gao Y."/>
            <person name="Liu J."/>
            <person name="Shao H."/>
            <person name="Ye R."/>
            <person name="Li L."/>
            <person name="Wei W."/>
            <person name="Wang X."/>
            <person name="Wang C."/>
            <person name="Huo Q."/>
            <person name="Li W."/>
            <person name="Guo W."/>
            <person name="Chen H."/>
            <person name="Chen S."/>
            <person name="Zhou L."/>
            <person name="Zhou L."/>
            <person name="Ni X."/>
            <person name="Tian J."/>
            <person name="Zhou Y."/>
            <person name="Sheng Y."/>
            <person name="Liu T."/>
            <person name="Pan Y."/>
            <person name="Xia L."/>
            <person name="Li J."/>
            <person name="Zhao F."/>
            <person name="Cao W."/>
        </authorList>
    </citation>
    <scope>NUCLEOTIDE SEQUENCE</scope>
    <source>
        <strain evidence="12">Rsan-2018</strain>
        <tissue evidence="12">Larvae</tissue>
    </source>
</reference>
<dbReference type="Proteomes" id="UP000821837">
    <property type="component" value="Unassembled WGS sequence"/>
</dbReference>
<dbReference type="GO" id="GO:0042761">
    <property type="term" value="P:very long-chain fatty acid biosynthetic process"/>
    <property type="evidence" value="ECO:0007669"/>
    <property type="project" value="TreeGrafter"/>
</dbReference>
<accession>A0A9D4T2I3</accession>
<feature type="transmembrane region" description="Helical" evidence="10">
    <location>
        <begin position="237"/>
        <end position="258"/>
    </location>
</feature>
<keyword evidence="3 10" id="KW-0808">Transferase</keyword>
<sequence>MGYMGLEHTPLFDLVEFLEKARDPRTEGWLYAGNPVPIHLIIALYVYFVKFRGPEWMKDRKPMALVGVMRVYNLCMVALNFGFMVFFFKNTYLRGNYSWLCTGIEYKRTEQSMTVLNGCWWYLHVRMAEFLDTVFFVLRKKNSQVSKLHVIHHCIVVWNGWVGLTYGAEGQIMICICINCLVHVIMYSYYFLSSFGPAVQPYLWWKRYLTQMQIAQLAFFVVYAIVPMVYECNYPRVMLWIGFVQALLLLGLFCNFYLHAYKGGNRTPHSPAKQRVDSLWVPPAPHEEVCAIPLLPGEGTLVVVGGTFLKSGDEGPAVKSGVMSWFCQTVIFLVLMAAAVLILCVVLFRLSSEDNTEGKTSQSPAGEDDRLRLEGLPPGVRERGAITRRGTTDGITTVPGLFDDVTHTASGMDANTAVTGNRNITDSRTKMRFLS</sequence>
<name>A0A9D4T2I3_RHISA</name>
<evidence type="ECO:0000256" key="10">
    <source>
        <dbReference type="RuleBase" id="RU361115"/>
    </source>
</evidence>
<feature type="region of interest" description="Disordered" evidence="11">
    <location>
        <begin position="355"/>
        <end position="377"/>
    </location>
</feature>
<evidence type="ECO:0000256" key="1">
    <source>
        <dbReference type="ARBA" id="ARBA00004141"/>
    </source>
</evidence>
<keyword evidence="6 10" id="KW-1133">Transmembrane helix</keyword>
<dbReference type="GO" id="GO:0034626">
    <property type="term" value="P:fatty acid elongation, polyunsaturated fatty acid"/>
    <property type="evidence" value="ECO:0007669"/>
    <property type="project" value="TreeGrafter"/>
</dbReference>
<evidence type="ECO:0000256" key="5">
    <source>
        <dbReference type="ARBA" id="ARBA00022832"/>
    </source>
</evidence>
<keyword evidence="4 10" id="KW-0812">Transmembrane</keyword>
<dbReference type="GO" id="GO:0030148">
    <property type="term" value="P:sphingolipid biosynthetic process"/>
    <property type="evidence" value="ECO:0007669"/>
    <property type="project" value="TreeGrafter"/>
</dbReference>
<proteinExistence type="inferred from homology"/>
<dbReference type="EC" id="2.3.1.199" evidence="10"/>
<evidence type="ECO:0000313" key="13">
    <source>
        <dbReference type="Proteomes" id="UP000821837"/>
    </source>
</evidence>
<feature type="transmembrane region" description="Helical" evidence="10">
    <location>
        <begin position="172"/>
        <end position="192"/>
    </location>
</feature>
<evidence type="ECO:0000256" key="3">
    <source>
        <dbReference type="ARBA" id="ARBA00022679"/>
    </source>
</evidence>
<dbReference type="EMBL" id="JABSTV010001248">
    <property type="protein sequence ID" value="KAH7969090.1"/>
    <property type="molecule type" value="Genomic_DNA"/>
</dbReference>
<feature type="transmembrane region" description="Helical" evidence="10">
    <location>
        <begin position="212"/>
        <end position="230"/>
    </location>
</feature>
<dbReference type="PANTHER" id="PTHR11157:SF69">
    <property type="entry name" value="ELONGATION OF VERY LONG CHAIN FATTY ACIDS PROTEIN 7"/>
    <property type="match status" value="1"/>
</dbReference>
<evidence type="ECO:0000313" key="12">
    <source>
        <dbReference type="EMBL" id="KAH7969090.1"/>
    </source>
</evidence>
<dbReference type="GO" id="GO:0034625">
    <property type="term" value="P:fatty acid elongation, monounsaturated fatty acid"/>
    <property type="evidence" value="ECO:0007669"/>
    <property type="project" value="TreeGrafter"/>
</dbReference>
<protein>
    <recommendedName>
        <fullName evidence="10">Elongation of very long chain fatty acids protein</fullName>
        <ecNumber evidence="10">2.3.1.199</ecNumber>
    </recommendedName>
    <alternativeName>
        <fullName evidence="10">Very-long-chain 3-oxoacyl-CoA synthase</fullName>
    </alternativeName>
</protein>
<comment type="subcellular location">
    <subcellularLocation>
        <location evidence="1">Membrane</location>
        <topology evidence="1">Multi-pass membrane protein</topology>
    </subcellularLocation>
</comment>
<evidence type="ECO:0000256" key="9">
    <source>
        <dbReference type="ARBA" id="ARBA00023160"/>
    </source>
</evidence>
<keyword evidence="5 10" id="KW-0276">Fatty acid metabolism</keyword>
<evidence type="ECO:0000256" key="2">
    <source>
        <dbReference type="ARBA" id="ARBA00022516"/>
    </source>
</evidence>
<feature type="transmembrane region" description="Helical" evidence="10">
    <location>
        <begin position="28"/>
        <end position="49"/>
    </location>
</feature>
<dbReference type="VEuPathDB" id="VectorBase:RSAN_044858"/>
<dbReference type="AlphaFoldDB" id="A0A9D4T2I3"/>
<evidence type="ECO:0000256" key="11">
    <source>
        <dbReference type="SAM" id="MobiDB-lite"/>
    </source>
</evidence>